<evidence type="ECO:0000256" key="1">
    <source>
        <dbReference type="SAM" id="SignalP"/>
    </source>
</evidence>
<keyword evidence="1" id="KW-0732">Signal</keyword>
<reference evidence="2" key="2">
    <citation type="journal article" date="2022" name="Res Sq">
        <title>Evolution of multicellular longitudinally dividing oral cavity symbionts (Neisseriaceae).</title>
        <authorList>
            <person name="Nyongesa S."/>
            <person name="Weber P."/>
            <person name="Bernet E."/>
            <person name="Pullido F."/>
            <person name="Nieckarz M."/>
            <person name="Delaby M."/>
            <person name="Nieves C."/>
            <person name="Viehboeck T."/>
            <person name="Krause N."/>
            <person name="Rivera-Millot A."/>
            <person name="Nakamura A."/>
            <person name="Vischer N."/>
            <person name="VanNieuwenhze M."/>
            <person name="Brun Y."/>
            <person name="Cava F."/>
            <person name="Bulgheresi S."/>
            <person name="Veyrier F."/>
        </authorList>
    </citation>
    <scope>NUCLEOTIDE SEQUENCE</scope>
    <source>
        <strain evidence="2">SAG 1488-6</strain>
    </source>
</reference>
<sequence length="358" mass="41250">MAILRLLGMCALFGLTACQPSNSASNTATIKTPNTQSARPVALPAHCENIPLQMSAITNRSEVQSLAVVNQALKKCVAEVDNATRHQWLEDSYAMYQRFLDLQLTPKTEGLWDEFSWTLEGHPEETADERQARLQQQKDIWPKLNDRMKQMSQWLGQEYIDNFYIGEGMMHLRRSPQYVLDIFAPYMPEDEKVFMQQLGQENLSLTTNDAAIVLPWSELSKRALFWEQYQQRYAKSPYAKFAEYQFKWYRAALFHGTDNTPFIDRFSDTLFIAPEALQTHQTLAQHPHSSLAPTSEAALKWIAQYNAKWAKLSDHDKEKAQQAYHRSIKVDYPEPLQGSSKNQYYDCSSDAVCHLTTY</sequence>
<feature type="signal peptide" evidence="1">
    <location>
        <begin position="1"/>
        <end position="23"/>
    </location>
</feature>
<dbReference type="EMBL" id="CP091512">
    <property type="protein sequence ID" value="UOO93142.1"/>
    <property type="molecule type" value="Genomic_DNA"/>
</dbReference>
<gene>
    <name evidence="2" type="ORF">LVJ81_03670</name>
</gene>
<dbReference type="RefSeq" id="WP_019958742.1">
    <property type="nucleotide sequence ID" value="NZ_CP091512.1"/>
</dbReference>
<feature type="chain" id="PRO_5046761033" description="DUF4034 domain-containing protein" evidence="1">
    <location>
        <begin position="24"/>
        <end position="358"/>
    </location>
</feature>
<dbReference type="PROSITE" id="PS51257">
    <property type="entry name" value="PROKAR_LIPOPROTEIN"/>
    <property type="match status" value="1"/>
</dbReference>
<evidence type="ECO:0000313" key="3">
    <source>
        <dbReference type="Proteomes" id="UP000832034"/>
    </source>
</evidence>
<name>A0ABY4EBM3_VITST</name>
<protein>
    <recommendedName>
        <fullName evidence="4">DUF4034 domain-containing protein</fullName>
    </recommendedName>
</protein>
<dbReference type="Proteomes" id="UP000832034">
    <property type="component" value="Chromosome"/>
</dbReference>
<keyword evidence="3" id="KW-1185">Reference proteome</keyword>
<proteinExistence type="predicted"/>
<organism evidence="2 3">
    <name type="scientific">Vitreoscilla stercoraria</name>
    <dbReference type="NCBI Taxonomy" id="61"/>
    <lineage>
        <taxon>Bacteria</taxon>
        <taxon>Pseudomonadati</taxon>
        <taxon>Pseudomonadota</taxon>
        <taxon>Betaproteobacteria</taxon>
        <taxon>Neisseriales</taxon>
        <taxon>Neisseriaceae</taxon>
        <taxon>Vitreoscilla</taxon>
    </lineage>
</organism>
<reference evidence="2" key="1">
    <citation type="submission" date="2021-12" db="EMBL/GenBank/DDBJ databases">
        <authorList>
            <person name="Veyrier F.J."/>
        </authorList>
    </citation>
    <scope>NUCLEOTIDE SEQUENCE</scope>
    <source>
        <strain evidence="2">SAG 1488-6</strain>
    </source>
</reference>
<accession>A0ABY4EBM3</accession>
<evidence type="ECO:0000313" key="2">
    <source>
        <dbReference type="EMBL" id="UOO93142.1"/>
    </source>
</evidence>
<evidence type="ECO:0008006" key="4">
    <source>
        <dbReference type="Google" id="ProtNLM"/>
    </source>
</evidence>